<dbReference type="InterPro" id="IPR011335">
    <property type="entry name" value="Restrct_endonuc-II-like"/>
</dbReference>
<name>A0A1G7WQT6_9PROT</name>
<evidence type="ECO:0000256" key="6">
    <source>
        <dbReference type="ARBA" id="ARBA00022839"/>
    </source>
</evidence>
<keyword evidence="7 15" id="KW-0067">ATP-binding</keyword>
<dbReference type="AlphaFoldDB" id="A0A1G7WQT6"/>
<reference evidence="20" key="1">
    <citation type="submission" date="2016-10" db="EMBL/GenBank/DDBJ databases">
        <authorList>
            <person name="Varghese N."/>
            <person name="Submissions S."/>
        </authorList>
    </citation>
    <scope>NUCLEOTIDE SEQUENCE [LARGE SCALE GENOMIC DNA]</scope>
    <source>
        <strain evidence="20">930I</strain>
    </source>
</reference>
<protein>
    <recommendedName>
        <fullName evidence="12">DNA 3'-5' helicase</fullName>
        <ecNumber evidence="12">5.6.2.4</ecNumber>
    </recommendedName>
    <alternativeName>
        <fullName evidence="13">DNA 3'-5' helicase II</fullName>
    </alternativeName>
</protein>
<dbReference type="InterPro" id="IPR027417">
    <property type="entry name" value="P-loop_NTPase"/>
</dbReference>
<proteinExistence type="predicted"/>
<dbReference type="SUPFAM" id="SSF52980">
    <property type="entry name" value="Restriction endonuclease-like"/>
    <property type="match status" value="1"/>
</dbReference>
<evidence type="ECO:0000259" key="17">
    <source>
        <dbReference type="PROSITE" id="PS51198"/>
    </source>
</evidence>
<feature type="compositionally biased region" description="Pro residues" evidence="16">
    <location>
        <begin position="938"/>
        <end position="964"/>
    </location>
</feature>
<gene>
    <name evidence="19" type="ORF">SAMN05421742_102290</name>
</gene>
<comment type="catalytic activity">
    <reaction evidence="11">
        <text>Couples ATP hydrolysis with the unwinding of duplex DNA by translocating in the 3'-5' direction.</text>
        <dbReference type="EC" id="5.6.2.4"/>
    </reaction>
</comment>
<dbReference type="RefSeq" id="WP_092616078.1">
    <property type="nucleotide sequence ID" value="NZ_FNCV01000002.1"/>
</dbReference>
<dbReference type="STRING" id="83401.SAMN05421742_102290"/>
<dbReference type="GO" id="GO:0033202">
    <property type="term" value="C:DNA helicase complex"/>
    <property type="evidence" value="ECO:0007669"/>
    <property type="project" value="TreeGrafter"/>
</dbReference>
<dbReference type="PROSITE" id="PS51198">
    <property type="entry name" value="UVRD_HELICASE_ATP_BIND"/>
    <property type="match status" value="1"/>
</dbReference>
<keyword evidence="1" id="KW-0540">Nuclease</keyword>
<comment type="catalytic activity">
    <reaction evidence="14">
        <text>ATP + H2O = ADP + phosphate + H(+)</text>
        <dbReference type="Rhea" id="RHEA:13065"/>
        <dbReference type="ChEBI" id="CHEBI:15377"/>
        <dbReference type="ChEBI" id="CHEBI:15378"/>
        <dbReference type="ChEBI" id="CHEBI:30616"/>
        <dbReference type="ChEBI" id="CHEBI:43474"/>
        <dbReference type="ChEBI" id="CHEBI:456216"/>
        <dbReference type="EC" id="5.6.2.4"/>
    </reaction>
</comment>
<dbReference type="EMBL" id="FNCV01000002">
    <property type="protein sequence ID" value="SDG74283.1"/>
    <property type="molecule type" value="Genomic_DNA"/>
</dbReference>
<keyword evidence="9" id="KW-0234">DNA repair</keyword>
<evidence type="ECO:0000256" key="1">
    <source>
        <dbReference type="ARBA" id="ARBA00022722"/>
    </source>
</evidence>
<evidence type="ECO:0000256" key="7">
    <source>
        <dbReference type="ARBA" id="ARBA00022840"/>
    </source>
</evidence>
<dbReference type="SUPFAM" id="SSF52540">
    <property type="entry name" value="P-loop containing nucleoside triphosphate hydrolases"/>
    <property type="match status" value="1"/>
</dbReference>
<dbReference type="Pfam" id="PF13361">
    <property type="entry name" value="UvrD_C"/>
    <property type="match status" value="1"/>
</dbReference>
<dbReference type="Pfam" id="PF12705">
    <property type="entry name" value="PDDEXK_1"/>
    <property type="match status" value="1"/>
</dbReference>
<keyword evidence="6" id="KW-0269">Exonuclease</keyword>
<keyword evidence="2 15" id="KW-0547">Nucleotide-binding</keyword>
<dbReference type="NCBIfam" id="TIGR02784">
    <property type="entry name" value="addA_alphas"/>
    <property type="match status" value="1"/>
</dbReference>
<evidence type="ECO:0000313" key="19">
    <source>
        <dbReference type="EMBL" id="SDG74283.1"/>
    </source>
</evidence>
<keyword evidence="3" id="KW-0227">DNA damage</keyword>
<accession>A0A1G7WQT6</accession>
<keyword evidence="20" id="KW-1185">Reference proteome</keyword>
<organism evidence="19 20">
    <name type="scientific">Roseospirillum parvum</name>
    <dbReference type="NCBI Taxonomy" id="83401"/>
    <lineage>
        <taxon>Bacteria</taxon>
        <taxon>Pseudomonadati</taxon>
        <taxon>Pseudomonadota</taxon>
        <taxon>Alphaproteobacteria</taxon>
        <taxon>Rhodospirillales</taxon>
        <taxon>Rhodospirillaceae</taxon>
        <taxon>Roseospirillum</taxon>
    </lineage>
</organism>
<dbReference type="InterPro" id="IPR011604">
    <property type="entry name" value="PDDEXK-like_dom_sf"/>
</dbReference>
<evidence type="ECO:0000256" key="2">
    <source>
        <dbReference type="ARBA" id="ARBA00022741"/>
    </source>
</evidence>
<dbReference type="GO" id="GO:0003677">
    <property type="term" value="F:DNA binding"/>
    <property type="evidence" value="ECO:0007669"/>
    <property type="project" value="UniProtKB-KW"/>
</dbReference>
<evidence type="ECO:0000256" key="11">
    <source>
        <dbReference type="ARBA" id="ARBA00034617"/>
    </source>
</evidence>
<dbReference type="Proteomes" id="UP000217076">
    <property type="component" value="Unassembled WGS sequence"/>
</dbReference>
<feature type="domain" description="UvrD-like helicase C-terminal" evidence="18">
    <location>
        <begin position="530"/>
        <end position="805"/>
    </location>
</feature>
<evidence type="ECO:0000256" key="8">
    <source>
        <dbReference type="ARBA" id="ARBA00023125"/>
    </source>
</evidence>
<dbReference type="GO" id="GO:0005829">
    <property type="term" value="C:cytosol"/>
    <property type="evidence" value="ECO:0007669"/>
    <property type="project" value="TreeGrafter"/>
</dbReference>
<sequence length="1157" mass="123848">MSPPDPTTPDPTTLADTANRAQHRAAEPHGSRWVAASAGTGKTKVLTDRVLRLLLAGAEPRRLLCLTYTTAAAAEMANRVAALLGRWAVLPETELAGDLTRLLDRAPEAGETTTARRLFAGVLDLDGGLRIQTLHAFCQSVLARFPLEAGVPPHFQVLDAADSAEALASARDAVLAGGPDTAPWSAALARLAGRLHESRLAGLLDQVIAGRGRLDRLFATHGGPTGAARAVAARLGVAEGETPEAVLARASQDLALDGPALRQAAQALADSTAKGDQDKAQAIATFLATGEAARPALFEDYLKGFLTAKKEPYAKPATKAIQQARPDVVATLERERDRLLAVLDHWRAVQVAQASADLLVVGAAILDAYRAHKRARGRLDFEDLIAATRGLLETPGRAAWVLFKLDGGLDHLLIDEAQDTSPDQWAIVETLAEEFFAGEGQHAAGRRSLFVVGDRKQSIYSFQGADPEGFSAMRARFKARIEAAGGDFATVPLAVSFRSGRAVLEAVDAILATPDAGAGVLDPDDPPGHLAFRAGAAGSVRVWPPLAPAPAPESPPWKPPVERLSIDNARARLANLLADHIADRLAGGEILESRGRPLRPGDVMVLVRRRGAFVDDLVKALKRRGVPVAGADRLKLGQHLAVMDLIALGRVLLLPEDDLTLATVLKGPLLGLSEDALFDLAHPRGRCTLWQALAEQAEAGEAPFADAHQWLAELRGRADLMPPFELFCHVLGDLGGRRRLLARLGPDAEDALDEFLGLALTHQHRHPPALESFLHWLERGDVEVKRDLDQGADAVRVMTVHGAKGLQAPLVILPDTRQLPQPPQGLLWDGDLPLWAPRAELRDPVSRRAHEAAHAAQLAEYRRLLYVALTRAEDHLIVAGWETRNRAPDGNWHDLIADALAPLAELTDPAEVGLDGRLDGDILTLTCPQQDPVHAQATPPPAAPPPAPDWLGTPPPAEPRPGRPLMPSRPELPEPAAPSPLVPKGGESARQRGRLVHRLLELLPELPAAQRPAAARRFLTRPAHNLAPDQAEALAAETLAVLDHPDLAPLFGPGALTEVPISGRLGSGDTTRLVSGQIDRLLITPTSLHLIEFKTNRPPPTDPRHIPQAHLQQMAAYHGLLKQLYPAHTLTCTILWTAGPHITPVPTETLDAVLPAI</sequence>
<dbReference type="InterPro" id="IPR014016">
    <property type="entry name" value="UvrD-like_ATP-bd"/>
</dbReference>
<dbReference type="Pfam" id="PF00580">
    <property type="entry name" value="UvrD-helicase"/>
    <property type="match status" value="1"/>
</dbReference>
<keyword evidence="8" id="KW-0238">DNA-binding</keyword>
<evidence type="ECO:0000256" key="10">
    <source>
        <dbReference type="ARBA" id="ARBA00023235"/>
    </source>
</evidence>
<dbReference type="GO" id="GO:0043138">
    <property type="term" value="F:3'-5' DNA helicase activity"/>
    <property type="evidence" value="ECO:0007669"/>
    <property type="project" value="UniProtKB-EC"/>
</dbReference>
<evidence type="ECO:0000256" key="9">
    <source>
        <dbReference type="ARBA" id="ARBA00023204"/>
    </source>
</evidence>
<dbReference type="GO" id="GO:0000725">
    <property type="term" value="P:recombinational repair"/>
    <property type="evidence" value="ECO:0007669"/>
    <property type="project" value="TreeGrafter"/>
</dbReference>
<evidence type="ECO:0000256" key="14">
    <source>
        <dbReference type="ARBA" id="ARBA00048988"/>
    </source>
</evidence>
<evidence type="ECO:0000256" key="12">
    <source>
        <dbReference type="ARBA" id="ARBA00034808"/>
    </source>
</evidence>
<dbReference type="PROSITE" id="PS51217">
    <property type="entry name" value="UVRD_HELICASE_CTER"/>
    <property type="match status" value="1"/>
</dbReference>
<dbReference type="EC" id="5.6.2.4" evidence="12"/>
<dbReference type="InterPro" id="IPR038726">
    <property type="entry name" value="PDDEXK_AddAB-type"/>
</dbReference>
<evidence type="ECO:0000256" key="5">
    <source>
        <dbReference type="ARBA" id="ARBA00022806"/>
    </source>
</evidence>
<evidence type="ECO:0000259" key="18">
    <source>
        <dbReference type="PROSITE" id="PS51217"/>
    </source>
</evidence>
<evidence type="ECO:0000256" key="4">
    <source>
        <dbReference type="ARBA" id="ARBA00022801"/>
    </source>
</evidence>
<dbReference type="Gene3D" id="3.90.320.10">
    <property type="match status" value="1"/>
</dbReference>
<feature type="region of interest" description="Disordered" evidence="16">
    <location>
        <begin position="931"/>
        <end position="990"/>
    </location>
</feature>
<dbReference type="GO" id="GO:0004527">
    <property type="term" value="F:exonuclease activity"/>
    <property type="evidence" value="ECO:0007669"/>
    <property type="project" value="UniProtKB-KW"/>
</dbReference>
<dbReference type="Gene3D" id="3.40.50.300">
    <property type="entry name" value="P-loop containing nucleotide triphosphate hydrolases"/>
    <property type="match status" value="3"/>
</dbReference>
<dbReference type="Gene3D" id="3.30.160.800">
    <property type="match status" value="1"/>
</dbReference>
<evidence type="ECO:0000256" key="3">
    <source>
        <dbReference type="ARBA" id="ARBA00022763"/>
    </source>
</evidence>
<dbReference type="OrthoDB" id="9810135at2"/>
<dbReference type="PANTHER" id="PTHR11070:SF2">
    <property type="entry name" value="ATP-DEPENDENT DNA HELICASE SRS2"/>
    <property type="match status" value="1"/>
</dbReference>
<evidence type="ECO:0000256" key="15">
    <source>
        <dbReference type="PROSITE-ProRule" id="PRU00560"/>
    </source>
</evidence>
<keyword evidence="4 15" id="KW-0378">Hydrolase</keyword>
<keyword evidence="10" id="KW-0413">Isomerase</keyword>
<evidence type="ECO:0000256" key="13">
    <source>
        <dbReference type="ARBA" id="ARBA00034923"/>
    </source>
</evidence>
<evidence type="ECO:0000313" key="20">
    <source>
        <dbReference type="Proteomes" id="UP000217076"/>
    </source>
</evidence>
<dbReference type="InterPro" id="IPR000212">
    <property type="entry name" value="DNA_helicase_UvrD/REP"/>
</dbReference>
<dbReference type="InterPro" id="IPR014017">
    <property type="entry name" value="DNA_helicase_UvrD-like_C"/>
</dbReference>
<feature type="binding site" evidence="15">
    <location>
        <begin position="36"/>
        <end position="43"/>
    </location>
    <ligand>
        <name>ATP</name>
        <dbReference type="ChEBI" id="CHEBI:30616"/>
    </ligand>
</feature>
<dbReference type="InterPro" id="IPR014151">
    <property type="entry name" value="DNA_helicase_AddA"/>
</dbReference>
<evidence type="ECO:0000256" key="16">
    <source>
        <dbReference type="SAM" id="MobiDB-lite"/>
    </source>
</evidence>
<keyword evidence="5 15" id="KW-0347">Helicase</keyword>
<dbReference type="GO" id="GO:0005524">
    <property type="term" value="F:ATP binding"/>
    <property type="evidence" value="ECO:0007669"/>
    <property type="project" value="UniProtKB-UniRule"/>
</dbReference>
<dbReference type="PANTHER" id="PTHR11070">
    <property type="entry name" value="UVRD / RECB / PCRA DNA HELICASE FAMILY MEMBER"/>
    <property type="match status" value="1"/>
</dbReference>
<dbReference type="Gene3D" id="1.10.486.10">
    <property type="entry name" value="PCRA, domain 4"/>
    <property type="match status" value="1"/>
</dbReference>
<feature type="domain" description="UvrD-like helicase ATP-binding" evidence="17">
    <location>
        <begin position="15"/>
        <end position="500"/>
    </location>
</feature>